<feature type="transmembrane region" description="Helical" evidence="8">
    <location>
        <begin position="53"/>
        <end position="78"/>
    </location>
</feature>
<evidence type="ECO:0000256" key="7">
    <source>
        <dbReference type="SAM" id="MobiDB-lite"/>
    </source>
</evidence>
<dbReference type="RefSeq" id="XP_025353919.1">
    <property type="nucleotide sequence ID" value="XM_025501816.1"/>
</dbReference>
<keyword evidence="6" id="KW-0012">Acyltransferase</keyword>
<dbReference type="GO" id="GO:0046474">
    <property type="term" value="P:glycerophospholipid biosynthetic process"/>
    <property type="evidence" value="ECO:0007669"/>
    <property type="project" value="TreeGrafter"/>
</dbReference>
<evidence type="ECO:0000313" key="10">
    <source>
        <dbReference type="Proteomes" id="UP000245771"/>
    </source>
</evidence>
<dbReference type="EMBL" id="KZ819604">
    <property type="protein sequence ID" value="PWN33617.1"/>
    <property type="molecule type" value="Genomic_DNA"/>
</dbReference>
<name>A0A316V7N5_9BASI</name>
<dbReference type="PANTHER" id="PTHR13906:SF4">
    <property type="entry name" value="LYSOPHOSPHOLIPID ACYLTRANSFERASE 6"/>
    <property type="match status" value="1"/>
</dbReference>
<evidence type="ECO:0000313" key="9">
    <source>
        <dbReference type="EMBL" id="PWN33617.1"/>
    </source>
</evidence>
<keyword evidence="3 8" id="KW-0812">Transmembrane</keyword>
<dbReference type="AlphaFoldDB" id="A0A316V7N5"/>
<feature type="transmembrane region" description="Helical" evidence="8">
    <location>
        <begin position="418"/>
        <end position="442"/>
    </location>
</feature>
<evidence type="ECO:0000256" key="3">
    <source>
        <dbReference type="ARBA" id="ARBA00022692"/>
    </source>
</evidence>
<evidence type="ECO:0000256" key="1">
    <source>
        <dbReference type="ARBA" id="ARBA00004141"/>
    </source>
</evidence>
<feature type="transmembrane region" description="Helical" evidence="8">
    <location>
        <begin position="362"/>
        <end position="381"/>
    </location>
</feature>
<keyword evidence="10" id="KW-1185">Reference proteome</keyword>
<dbReference type="GO" id="GO:0047184">
    <property type="term" value="F:1-acylglycerophosphocholine O-acyltransferase activity"/>
    <property type="evidence" value="ECO:0007669"/>
    <property type="project" value="TreeGrafter"/>
</dbReference>
<evidence type="ECO:0000256" key="2">
    <source>
        <dbReference type="ARBA" id="ARBA00022679"/>
    </source>
</evidence>
<dbReference type="Pfam" id="PF03062">
    <property type="entry name" value="MBOAT"/>
    <property type="match status" value="1"/>
</dbReference>
<feature type="transmembrane region" description="Helical" evidence="8">
    <location>
        <begin position="210"/>
        <end position="230"/>
    </location>
</feature>
<dbReference type="STRING" id="1280837.A0A316V7N5"/>
<evidence type="ECO:0000256" key="4">
    <source>
        <dbReference type="ARBA" id="ARBA00022989"/>
    </source>
</evidence>
<evidence type="ECO:0000256" key="8">
    <source>
        <dbReference type="SAM" id="Phobius"/>
    </source>
</evidence>
<feature type="transmembrane region" description="Helical" evidence="8">
    <location>
        <begin position="454"/>
        <end position="473"/>
    </location>
</feature>
<protein>
    <submittedName>
        <fullName evidence="9">MBOAT-domain-containing protein</fullName>
    </submittedName>
</protein>
<proteinExistence type="predicted"/>
<dbReference type="PANTHER" id="PTHR13906">
    <property type="entry name" value="PORCUPINE"/>
    <property type="match status" value="1"/>
</dbReference>
<dbReference type="GO" id="GO:0003841">
    <property type="term" value="F:1-acylglycerol-3-phosphate O-acyltransferase activity"/>
    <property type="evidence" value="ECO:0007669"/>
    <property type="project" value="TreeGrafter"/>
</dbReference>
<dbReference type="InterPro" id="IPR004299">
    <property type="entry name" value="MBOAT_fam"/>
</dbReference>
<dbReference type="GO" id="GO:0030258">
    <property type="term" value="P:lipid modification"/>
    <property type="evidence" value="ECO:0007669"/>
    <property type="project" value="TreeGrafter"/>
</dbReference>
<sequence>MFDQAFEQLAASTGTPVDYVKLFSLFLVSYPLAIPLAYLPARVKHTVNISVTTFYLYGILQLKLSYLQVLANCLITYYITNANVGGAKNMPWIVFIFQMGHLTINHLVRAFGNIPLTTIEITAMQMVLCMNLTSFAWSVHDGKNRNLEECDEQQKSHRITEFPELLEFLGYAFYFPGVLVGPSSRFTDYRAWASGDLYKTKDKLPPSGRFVAGLTELTLGLAFMGFWSVFTPKYYYDALLLPANDPESALRLSPLARIWYVTIVGITARTKYYGIWNLTNGACIISGLSYNGIAKDGQSSKWDRCKNINVSGVEFANNWKELLDNWNMNTNVWLRNNVYKRVARPGKKPGFKSTMMTFLTSAFWHGVAPGYYFTFVLGGLLQSVGKSMRAHLRPFVFANVRTPNPTYSSVTKYTPKQLIYCTLSVVFVQLTMNFAAMPFMLLEVGKSWAGWKHLYFYGIVAAIAPMIAFRAGLGRALDNLSGVTATKKRERQEREKMASPSNGNLQVPNVDAVEREAIKAGQEAKESIEGTIEKHTN</sequence>
<gene>
    <name evidence="9" type="ORF">FA14DRAFT_190752</name>
</gene>
<dbReference type="FunCoup" id="A0A316V7N5">
    <property type="interactions" value="143"/>
</dbReference>
<dbReference type="InterPro" id="IPR049941">
    <property type="entry name" value="LPLAT_7/PORCN-like"/>
</dbReference>
<evidence type="ECO:0000256" key="6">
    <source>
        <dbReference type="ARBA" id="ARBA00023315"/>
    </source>
</evidence>
<keyword evidence="5 8" id="KW-0472">Membrane</keyword>
<keyword evidence="2" id="KW-0808">Transferase</keyword>
<dbReference type="GeneID" id="37023597"/>
<reference evidence="9 10" key="1">
    <citation type="journal article" date="2018" name="Mol. Biol. Evol.">
        <title>Broad Genomic Sampling Reveals a Smut Pathogenic Ancestry of the Fungal Clade Ustilaginomycotina.</title>
        <authorList>
            <person name="Kijpornyongpan T."/>
            <person name="Mondo S.J."/>
            <person name="Barry K."/>
            <person name="Sandor L."/>
            <person name="Lee J."/>
            <person name="Lipzen A."/>
            <person name="Pangilinan J."/>
            <person name="LaButti K."/>
            <person name="Hainaut M."/>
            <person name="Henrissat B."/>
            <person name="Grigoriev I.V."/>
            <person name="Spatafora J.W."/>
            <person name="Aime M.C."/>
        </authorList>
    </citation>
    <scope>NUCLEOTIDE SEQUENCE [LARGE SCALE GENOMIC DNA]</scope>
    <source>
        <strain evidence="9 10">MCA 3882</strain>
    </source>
</reference>
<evidence type="ECO:0000256" key="5">
    <source>
        <dbReference type="ARBA" id="ARBA00023136"/>
    </source>
</evidence>
<dbReference type="GO" id="GO:0005783">
    <property type="term" value="C:endoplasmic reticulum"/>
    <property type="evidence" value="ECO:0007669"/>
    <property type="project" value="TreeGrafter"/>
</dbReference>
<accession>A0A316V7N5</accession>
<dbReference type="Proteomes" id="UP000245771">
    <property type="component" value="Unassembled WGS sequence"/>
</dbReference>
<feature type="transmembrane region" description="Helical" evidence="8">
    <location>
        <begin position="22"/>
        <end position="41"/>
    </location>
</feature>
<dbReference type="InParanoid" id="A0A316V7N5"/>
<comment type="subcellular location">
    <subcellularLocation>
        <location evidence="1">Membrane</location>
        <topology evidence="1">Multi-pass membrane protein</topology>
    </subcellularLocation>
</comment>
<feature type="region of interest" description="Disordered" evidence="7">
    <location>
        <begin position="486"/>
        <end position="506"/>
    </location>
</feature>
<keyword evidence="4 8" id="KW-1133">Transmembrane helix</keyword>
<dbReference type="OrthoDB" id="286734at2759"/>
<organism evidence="9 10">
    <name type="scientific">Meira miltonrushii</name>
    <dbReference type="NCBI Taxonomy" id="1280837"/>
    <lineage>
        <taxon>Eukaryota</taxon>
        <taxon>Fungi</taxon>
        <taxon>Dikarya</taxon>
        <taxon>Basidiomycota</taxon>
        <taxon>Ustilaginomycotina</taxon>
        <taxon>Exobasidiomycetes</taxon>
        <taxon>Exobasidiales</taxon>
        <taxon>Brachybasidiaceae</taxon>
        <taxon>Meira</taxon>
    </lineage>
</organism>
<dbReference type="GO" id="GO:0016020">
    <property type="term" value="C:membrane"/>
    <property type="evidence" value="ECO:0007669"/>
    <property type="project" value="UniProtKB-SubCell"/>
</dbReference>